<dbReference type="Proteomes" id="UP000190868">
    <property type="component" value="Chromosome"/>
</dbReference>
<accession>A0A1S6U5Z2</accession>
<dbReference type="AlphaFoldDB" id="A0A1S6U5Z2"/>
<name>A0A1S6U5Z2_9BACT</name>
<evidence type="ECO:0008006" key="4">
    <source>
        <dbReference type="Google" id="ProtNLM"/>
    </source>
</evidence>
<feature type="transmembrane region" description="Helical" evidence="1">
    <location>
        <begin position="126"/>
        <end position="143"/>
    </location>
</feature>
<dbReference type="RefSeq" id="WP_078424230.1">
    <property type="nucleotide sequence ID" value="NZ_CP017258.1"/>
</dbReference>
<keyword evidence="3" id="KW-1185">Reference proteome</keyword>
<gene>
    <name evidence="2" type="ORF">CPIN18021_0262</name>
</gene>
<keyword evidence="1" id="KW-1133">Transmembrane helix</keyword>
<organism evidence="2 3">
    <name type="scientific">Campylobacter pinnipediorum subsp. caledonicus</name>
    <dbReference type="NCBI Taxonomy" id="1874362"/>
    <lineage>
        <taxon>Bacteria</taxon>
        <taxon>Pseudomonadati</taxon>
        <taxon>Campylobacterota</taxon>
        <taxon>Epsilonproteobacteria</taxon>
        <taxon>Campylobacterales</taxon>
        <taxon>Campylobacteraceae</taxon>
        <taxon>Campylobacter</taxon>
    </lineage>
</organism>
<keyword evidence="1" id="KW-0472">Membrane</keyword>
<sequence length="148" mass="16751">MKKNNLKEKAQKNKNQDVLDKHMDVKAIIQNTNVNVEINPSELASIAKINQDLAREYLEVILQNNEHVRQIENGLINIEKDEQKIRIKESDANIKYSGIGQWLAFVVILSCLGIVAYAVYTEQTAFSITSVISTVILGLYHISGRNKK</sequence>
<keyword evidence="1" id="KW-0812">Transmembrane</keyword>
<evidence type="ECO:0000256" key="1">
    <source>
        <dbReference type="SAM" id="Phobius"/>
    </source>
</evidence>
<dbReference type="EMBL" id="CP017258">
    <property type="protein sequence ID" value="AQW87109.1"/>
    <property type="molecule type" value="Genomic_DNA"/>
</dbReference>
<evidence type="ECO:0000313" key="3">
    <source>
        <dbReference type="Proteomes" id="UP000190868"/>
    </source>
</evidence>
<reference evidence="3" key="1">
    <citation type="submission" date="2016-09" db="EMBL/GenBank/DDBJ databases">
        <title>Comparative genomics of the Campylobacter concisus group.</title>
        <authorList>
            <person name="Miller W.G."/>
            <person name="Yee E."/>
            <person name="Chapman M.H."/>
            <person name="Huynh S."/>
            <person name="Bono J.L."/>
            <person name="On S.L.W."/>
            <person name="StLeger J."/>
            <person name="Foster G."/>
            <person name="Parker C.T."/>
        </authorList>
    </citation>
    <scope>NUCLEOTIDE SEQUENCE [LARGE SCALE GENOMIC DNA]</scope>
    <source>
        <strain evidence="3">RM18021</strain>
    </source>
</reference>
<protein>
    <recommendedName>
        <fullName evidence="4">DUF2335 domain-containing protein</fullName>
    </recommendedName>
</protein>
<evidence type="ECO:0000313" key="2">
    <source>
        <dbReference type="EMBL" id="AQW87109.1"/>
    </source>
</evidence>
<proteinExistence type="predicted"/>
<feature type="transmembrane region" description="Helical" evidence="1">
    <location>
        <begin position="102"/>
        <end position="120"/>
    </location>
</feature>